<dbReference type="SUPFAM" id="SSF53335">
    <property type="entry name" value="S-adenosyl-L-methionine-dependent methyltransferases"/>
    <property type="match status" value="1"/>
</dbReference>
<proteinExistence type="predicted"/>
<dbReference type="Gene3D" id="3.40.50.150">
    <property type="entry name" value="Vaccinia Virus protein VP39"/>
    <property type="match status" value="1"/>
</dbReference>
<keyword evidence="2" id="KW-1185">Reference proteome</keyword>
<evidence type="ECO:0000313" key="1">
    <source>
        <dbReference type="EMBL" id="MDZ8119824.1"/>
    </source>
</evidence>
<dbReference type="InterPro" id="IPR029063">
    <property type="entry name" value="SAM-dependent_MTases_sf"/>
</dbReference>
<dbReference type="EMBL" id="JARVCO010000012">
    <property type="protein sequence ID" value="MDZ8119824.1"/>
    <property type="molecule type" value="Genomic_DNA"/>
</dbReference>
<reference evidence="1 2" key="1">
    <citation type="journal article" date="2024" name="Appl. Environ. Microbiol.">
        <title>Pontiella agarivorans sp. nov., a novel marine anaerobic bacterium capable of degrading macroalgal polysaccharides and fixing nitrogen.</title>
        <authorList>
            <person name="Liu N."/>
            <person name="Kivenson V."/>
            <person name="Peng X."/>
            <person name="Cui Z."/>
            <person name="Lankiewicz T.S."/>
            <person name="Gosselin K.M."/>
            <person name="English C.J."/>
            <person name="Blair E.M."/>
            <person name="O'Malley M.A."/>
            <person name="Valentine D.L."/>
        </authorList>
    </citation>
    <scope>NUCLEOTIDE SEQUENCE [LARGE SCALE GENOMIC DNA]</scope>
    <source>
        <strain evidence="1 2">NLcol2</strain>
    </source>
</reference>
<comment type="caution">
    <text evidence="1">The sequence shown here is derived from an EMBL/GenBank/DDBJ whole genome shotgun (WGS) entry which is preliminary data.</text>
</comment>
<gene>
    <name evidence="1" type="ORF">P9H32_14435</name>
</gene>
<accession>A0ABU5N082</accession>
<evidence type="ECO:0000313" key="2">
    <source>
        <dbReference type="Proteomes" id="UP001290861"/>
    </source>
</evidence>
<protein>
    <recommendedName>
        <fullName evidence="3">Methyltransferase domain-containing protein</fullName>
    </recommendedName>
</protein>
<organism evidence="1 2">
    <name type="scientific">Pontiella agarivorans</name>
    <dbReference type="NCBI Taxonomy" id="3038953"/>
    <lineage>
        <taxon>Bacteria</taxon>
        <taxon>Pseudomonadati</taxon>
        <taxon>Kiritimatiellota</taxon>
        <taxon>Kiritimatiellia</taxon>
        <taxon>Kiritimatiellales</taxon>
        <taxon>Pontiellaceae</taxon>
        <taxon>Pontiella</taxon>
    </lineage>
</organism>
<dbReference type="RefSeq" id="WP_322609606.1">
    <property type="nucleotide sequence ID" value="NZ_JARVCO010000012.1"/>
</dbReference>
<dbReference type="Proteomes" id="UP001290861">
    <property type="component" value="Unassembled WGS sequence"/>
</dbReference>
<sequence>MKINNKLFHQVDTEYERFLESFRSVSSDYGDNKAHEYLVRYKKRISTQITCQLAIIKKENFENQRMLSLGGWPGIAPIILNRLTGVQSTLVDHPALLTGNMAGFYEKQGLKTAAFDFAKAAEMPLPVSGPFEMIECCQCIEHWNFSPIPVFRQLFSHLLSDTGRLLVTAPNAASLYRRLAALSGRNPYPSMQSFIDVDTEKPGAEVSPHWREYTLDDLKMLVAHCGGTCVDTRTASYPPASYNSPAQRLYSLFNNLHPGLKENVEAICSKA</sequence>
<evidence type="ECO:0008006" key="3">
    <source>
        <dbReference type="Google" id="ProtNLM"/>
    </source>
</evidence>
<name>A0ABU5N082_9BACT</name>